<name>A0A0F9R525_9ZZZZ</name>
<sequence>MISAEEVDANYAELSAQIDRLEELEMPAWSGTEVGSQKPEAVAPAPRCIGCRYFLRFDVEFDPGHCHRHAPTAGKRGTAQWPSVWGEYWCGDFEEVCEASTLAAADRRAAPSGFWARVLGWFRG</sequence>
<gene>
    <name evidence="1" type="ORF">LCGC14_1015340</name>
</gene>
<dbReference type="AlphaFoldDB" id="A0A0F9R525"/>
<evidence type="ECO:0000313" key="1">
    <source>
        <dbReference type="EMBL" id="KKN12548.1"/>
    </source>
</evidence>
<reference evidence="1" key="1">
    <citation type="journal article" date="2015" name="Nature">
        <title>Complex archaea that bridge the gap between prokaryotes and eukaryotes.</title>
        <authorList>
            <person name="Spang A."/>
            <person name="Saw J.H."/>
            <person name="Jorgensen S.L."/>
            <person name="Zaremba-Niedzwiedzka K."/>
            <person name="Martijn J."/>
            <person name="Lind A.E."/>
            <person name="van Eijk R."/>
            <person name="Schleper C."/>
            <person name="Guy L."/>
            <person name="Ettema T.J."/>
        </authorList>
    </citation>
    <scope>NUCLEOTIDE SEQUENCE</scope>
</reference>
<organism evidence="1">
    <name type="scientific">marine sediment metagenome</name>
    <dbReference type="NCBI Taxonomy" id="412755"/>
    <lineage>
        <taxon>unclassified sequences</taxon>
        <taxon>metagenomes</taxon>
        <taxon>ecological metagenomes</taxon>
    </lineage>
</organism>
<accession>A0A0F9R525</accession>
<comment type="caution">
    <text evidence="1">The sequence shown here is derived from an EMBL/GenBank/DDBJ whole genome shotgun (WGS) entry which is preliminary data.</text>
</comment>
<proteinExistence type="predicted"/>
<protein>
    <submittedName>
        <fullName evidence="1">Uncharacterized protein</fullName>
    </submittedName>
</protein>
<dbReference type="EMBL" id="LAZR01004021">
    <property type="protein sequence ID" value="KKN12548.1"/>
    <property type="molecule type" value="Genomic_DNA"/>
</dbReference>